<dbReference type="Proteomes" id="UP001158049">
    <property type="component" value="Unassembled WGS sequence"/>
</dbReference>
<protein>
    <submittedName>
        <fullName evidence="7">Phage integrase family protein</fullName>
    </submittedName>
</protein>
<dbReference type="InterPro" id="IPR011010">
    <property type="entry name" value="DNA_brk_join_enz"/>
</dbReference>
<keyword evidence="2" id="KW-0229">DNA integration</keyword>
<evidence type="ECO:0000259" key="6">
    <source>
        <dbReference type="PROSITE" id="PS51898"/>
    </source>
</evidence>
<feature type="domain" description="Tyr recombinase" evidence="6">
    <location>
        <begin position="173"/>
        <end position="402"/>
    </location>
</feature>
<organism evidence="7 8">
    <name type="scientific">Noviherbaspirillum suwonense</name>
    <dbReference type="NCBI Taxonomy" id="1224511"/>
    <lineage>
        <taxon>Bacteria</taxon>
        <taxon>Pseudomonadati</taxon>
        <taxon>Pseudomonadota</taxon>
        <taxon>Betaproteobacteria</taxon>
        <taxon>Burkholderiales</taxon>
        <taxon>Oxalobacteraceae</taxon>
        <taxon>Noviherbaspirillum</taxon>
    </lineage>
</organism>
<feature type="compositionally biased region" description="Basic and acidic residues" evidence="5">
    <location>
        <begin position="247"/>
        <end position="256"/>
    </location>
</feature>
<evidence type="ECO:0000256" key="1">
    <source>
        <dbReference type="ARBA" id="ARBA00008857"/>
    </source>
</evidence>
<evidence type="ECO:0000256" key="4">
    <source>
        <dbReference type="ARBA" id="ARBA00023172"/>
    </source>
</evidence>
<dbReference type="PANTHER" id="PTHR30349:SF41">
    <property type="entry name" value="INTEGRASE_RECOMBINASE PROTEIN MJ0367-RELATED"/>
    <property type="match status" value="1"/>
</dbReference>
<accession>A0ABY1Q3E2</accession>
<dbReference type="RefSeq" id="WP_283442044.1">
    <property type="nucleotide sequence ID" value="NZ_FXUL01000005.1"/>
</dbReference>
<reference evidence="7 8" key="1">
    <citation type="submission" date="2017-05" db="EMBL/GenBank/DDBJ databases">
        <authorList>
            <person name="Varghese N."/>
            <person name="Submissions S."/>
        </authorList>
    </citation>
    <scope>NUCLEOTIDE SEQUENCE [LARGE SCALE GENOMIC DNA]</scope>
    <source>
        <strain evidence="7 8">DSM 26001</strain>
    </source>
</reference>
<dbReference type="PANTHER" id="PTHR30349">
    <property type="entry name" value="PHAGE INTEGRASE-RELATED"/>
    <property type="match status" value="1"/>
</dbReference>
<sequence>MGFIIQWTRKPSGGNLPLLFHARPWTPVRLPFQYIVLHAEPSYAESSLGIMIRSVKDLYTYCYDITDIDLEDTLIKGEMLTVDQITGYARWLRNGRLLPDNVVAIFGVNQEDEAMNAITWNGYLHWTKAFLLWAADTFIRDINAAEVRARFADVKDRLTRLFEHLSSKVKTSVATKGLSKVQMRQLLKVARPGSSLNPFKEESVQFRNWIVLQILYSTGMRRGDLLSALSEDKPTSHNNNKWLIRKRQADPKDLRNPRPSVKTSERDIQLLPKHSQMMKQYVDKYRWVYRIDELGRNKKRRPQHDFLFVSSLDGSPLSLDSINKMLDEIGKAAFPDGSVKLHPHLLRNTFCNEYMEEAVNYRGEDIIQAKDSLRRICGWSIKSIMPELYAAKWRQEVADAANTSLLLKREEQDLNNRLD</sequence>
<dbReference type="Gene3D" id="1.10.443.10">
    <property type="entry name" value="Intergrase catalytic core"/>
    <property type="match status" value="1"/>
</dbReference>
<evidence type="ECO:0000313" key="8">
    <source>
        <dbReference type="Proteomes" id="UP001158049"/>
    </source>
</evidence>
<evidence type="ECO:0000256" key="2">
    <source>
        <dbReference type="ARBA" id="ARBA00022908"/>
    </source>
</evidence>
<gene>
    <name evidence="7" type="ORF">SAMN06295970_105185</name>
</gene>
<keyword evidence="8" id="KW-1185">Reference proteome</keyword>
<dbReference type="InterPro" id="IPR050090">
    <property type="entry name" value="Tyrosine_recombinase_XerCD"/>
</dbReference>
<dbReference type="SUPFAM" id="SSF56349">
    <property type="entry name" value="DNA breaking-rejoining enzymes"/>
    <property type="match status" value="1"/>
</dbReference>
<dbReference type="InterPro" id="IPR013762">
    <property type="entry name" value="Integrase-like_cat_sf"/>
</dbReference>
<dbReference type="PROSITE" id="PS51898">
    <property type="entry name" value="TYR_RECOMBINASE"/>
    <property type="match status" value="1"/>
</dbReference>
<comment type="caution">
    <text evidence="7">The sequence shown here is derived from an EMBL/GenBank/DDBJ whole genome shotgun (WGS) entry which is preliminary data.</text>
</comment>
<evidence type="ECO:0000313" key="7">
    <source>
        <dbReference type="EMBL" id="SMP57949.1"/>
    </source>
</evidence>
<keyword evidence="3" id="KW-0238">DNA-binding</keyword>
<dbReference type="EMBL" id="FXUL01000005">
    <property type="protein sequence ID" value="SMP57949.1"/>
    <property type="molecule type" value="Genomic_DNA"/>
</dbReference>
<dbReference type="CDD" id="cd00397">
    <property type="entry name" value="DNA_BRE_C"/>
    <property type="match status" value="1"/>
</dbReference>
<feature type="region of interest" description="Disordered" evidence="5">
    <location>
        <begin position="246"/>
        <end position="265"/>
    </location>
</feature>
<name>A0ABY1Q3E2_9BURK</name>
<evidence type="ECO:0000256" key="5">
    <source>
        <dbReference type="SAM" id="MobiDB-lite"/>
    </source>
</evidence>
<evidence type="ECO:0000256" key="3">
    <source>
        <dbReference type="ARBA" id="ARBA00023125"/>
    </source>
</evidence>
<proteinExistence type="inferred from homology"/>
<dbReference type="Pfam" id="PF00589">
    <property type="entry name" value="Phage_integrase"/>
    <property type="match status" value="1"/>
</dbReference>
<comment type="similarity">
    <text evidence="1">Belongs to the 'phage' integrase family.</text>
</comment>
<dbReference type="InterPro" id="IPR002104">
    <property type="entry name" value="Integrase_catalytic"/>
</dbReference>
<keyword evidence="4" id="KW-0233">DNA recombination</keyword>